<dbReference type="GO" id="GO:0004519">
    <property type="term" value="F:endonuclease activity"/>
    <property type="evidence" value="ECO:0007669"/>
    <property type="project" value="UniProtKB-KW"/>
</dbReference>
<proteinExistence type="predicted"/>
<dbReference type="Gene3D" id="1.10.30.50">
    <property type="match status" value="1"/>
</dbReference>
<evidence type="ECO:0000313" key="3">
    <source>
        <dbReference type="Proteomes" id="UP001277761"/>
    </source>
</evidence>
<dbReference type="Proteomes" id="UP001277761">
    <property type="component" value="Unassembled WGS sequence"/>
</dbReference>
<organism evidence="2 3">
    <name type="scientific">Patulibacter brassicae</name>
    <dbReference type="NCBI Taxonomy" id="1705717"/>
    <lineage>
        <taxon>Bacteria</taxon>
        <taxon>Bacillati</taxon>
        <taxon>Actinomycetota</taxon>
        <taxon>Thermoleophilia</taxon>
        <taxon>Solirubrobacterales</taxon>
        <taxon>Patulibacteraceae</taxon>
        <taxon>Patulibacter</taxon>
    </lineage>
</organism>
<reference evidence="2 3" key="1">
    <citation type="submission" date="2023-11" db="EMBL/GenBank/DDBJ databases">
        <authorList>
            <person name="Xu M."/>
            <person name="Jiang T."/>
        </authorList>
    </citation>
    <scope>NUCLEOTIDE SEQUENCE [LARGE SCALE GENOMIC DNA]</scope>
    <source>
        <strain evidence="2 3">SD</strain>
    </source>
</reference>
<keyword evidence="2" id="KW-0540">Nuclease</keyword>
<protein>
    <submittedName>
        <fullName evidence="2">HNH endonuclease signature motif containing protein</fullName>
    </submittedName>
</protein>
<dbReference type="InterPro" id="IPR003615">
    <property type="entry name" value="HNH_nuc"/>
</dbReference>
<dbReference type="SMART" id="SM00507">
    <property type="entry name" value="HNHc"/>
    <property type="match status" value="1"/>
</dbReference>
<dbReference type="RefSeq" id="WP_319954246.1">
    <property type="nucleotide sequence ID" value="NZ_JAXAVX010000004.1"/>
</dbReference>
<feature type="domain" description="HNH nuclease" evidence="1">
    <location>
        <begin position="224"/>
        <end position="277"/>
    </location>
</feature>
<dbReference type="CDD" id="cd00085">
    <property type="entry name" value="HNHc"/>
    <property type="match status" value="1"/>
</dbReference>
<evidence type="ECO:0000259" key="1">
    <source>
        <dbReference type="SMART" id="SM00507"/>
    </source>
</evidence>
<gene>
    <name evidence="2" type="ORF">SK069_10840</name>
</gene>
<dbReference type="InterPro" id="IPR002711">
    <property type="entry name" value="HNH"/>
</dbReference>
<dbReference type="Pfam" id="PF01844">
    <property type="entry name" value="HNH"/>
    <property type="match status" value="1"/>
</dbReference>
<keyword evidence="2" id="KW-0255">Endonuclease</keyword>
<comment type="caution">
    <text evidence="2">The sequence shown here is derived from an EMBL/GenBank/DDBJ whole genome shotgun (WGS) entry which is preliminary data.</text>
</comment>
<keyword evidence="3" id="KW-1185">Reference proteome</keyword>
<sequence>MTGEPLAIGEQVLALLDDAATSSTYKPALLVAMLDRAPEHLEDGRMPVRELAERVVELYWPQSRAYATTGRVLVQNQSGGQATILRDLAAFRQEAGVDAITIPDGVRRSRSWEQLVRQAERTLAEWPIPRLQRPFEPFLYTVPWPFRRQGGFTMRAYRESGAAIELFPGVADAFVRLAPLLRPFVVRWWSEKAAALNRAEVPDASSLLSFEDFLFGRDRVALGRVAEGLLDLQHGRCFYCATGVGTTDREVDHFIPWSRSGDDGLDNLVVACRRCNNAKRAFLAGPRHLEPFLERNRGYAGDLESLARERSWPKDRPRTEATVRSAYLIGADLRTLWECGGSPDKARLQPYRTAADALRSLLAPA</sequence>
<evidence type="ECO:0000313" key="2">
    <source>
        <dbReference type="EMBL" id="MDX8152091.1"/>
    </source>
</evidence>
<name>A0ABU4VJT0_9ACTN</name>
<accession>A0ABU4VJT0</accession>
<dbReference type="EMBL" id="JAXAVX010000004">
    <property type="protein sequence ID" value="MDX8152091.1"/>
    <property type="molecule type" value="Genomic_DNA"/>
</dbReference>
<keyword evidence="2" id="KW-0378">Hydrolase</keyword>